<dbReference type="Pfam" id="PF00754">
    <property type="entry name" value="F5_F8_type_C"/>
    <property type="match status" value="2"/>
</dbReference>
<accession>A0ABY5W6S7</accession>
<keyword evidence="3" id="KW-0326">Glycosidase</keyword>
<evidence type="ECO:0000259" key="2">
    <source>
        <dbReference type="PROSITE" id="PS50022"/>
    </source>
</evidence>
<dbReference type="GO" id="GO:0016798">
    <property type="term" value="F:hydrolase activity, acting on glycosyl bonds"/>
    <property type="evidence" value="ECO:0007669"/>
    <property type="project" value="UniProtKB-KW"/>
</dbReference>
<dbReference type="EMBL" id="CP073720">
    <property type="protein sequence ID" value="UWP85592.1"/>
    <property type="molecule type" value="Genomic_DNA"/>
</dbReference>
<dbReference type="SUPFAM" id="SSF48208">
    <property type="entry name" value="Six-hairpin glycosidases"/>
    <property type="match status" value="1"/>
</dbReference>
<dbReference type="Gene3D" id="3.30.2080.10">
    <property type="entry name" value="GH92 mannosidase domain"/>
    <property type="match status" value="1"/>
</dbReference>
<dbReference type="Gene3D" id="2.60.120.260">
    <property type="entry name" value="Galactose-binding domain-like"/>
    <property type="match status" value="2"/>
</dbReference>
<dbReference type="NCBIfam" id="TIGR01180">
    <property type="entry name" value="aman2_put"/>
    <property type="match status" value="1"/>
</dbReference>
<dbReference type="InterPro" id="IPR008928">
    <property type="entry name" value="6-hairpin_glycosidase_sf"/>
</dbReference>
<name>A0ABY5W6S7_9ACTN</name>
<dbReference type="InterPro" id="IPR014718">
    <property type="entry name" value="GH-type_carb-bd"/>
</dbReference>
<feature type="domain" description="F5/8 type C" evidence="2">
    <location>
        <begin position="786"/>
        <end position="909"/>
    </location>
</feature>
<keyword evidence="3" id="KW-0378">Hydrolase</keyword>
<evidence type="ECO:0000313" key="3">
    <source>
        <dbReference type="EMBL" id="UWP85592.1"/>
    </source>
</evidence>
<feature type="chain" id="PRO_5046486746" evidence="1">
    <location>
        <begin position="29"/>
        <end position="1076"/>
    </location>
</feature>
<dbReference type="PANTHER" id="PTHR12143">
    <property type="entry name" value="PEPTIDE N-GLYCANASE PNGASE -RELATED"/>
    <property type="match status" value="1"/>
</dbReference>
<dbReference type="PANTHER" id="PTHR12143:SF39">
    <property type="entry name" value="SECRETED PROTEIN"/>
    <property type="match status" value="1"/>
</dbReference>
<protein>
    <submittedName>
        <fullName evidence="3">GH92 family glycosyl hydrolase</fullName>
        <ecNumber evidence="3">3.2.1.-</ecNumber>
    </submittedName>
</protein>
<dbReference type="Gene3D" id="1.20.1610.10">
    <property type="entry name" value="alpha-1,2-mannosidases domains"/>
    <property type="match status" value="1"/>
</dbReference>
<organism evidence="3 4">
    <name type="scientific">Dactylosporangium fulvum</name>
    <dbReference type="NCBI Taxonomy" id="53359"/>
    <lineage>
        <taxon>Bacteria</taxon>
        <taxon>Bacillati</taxon>
        <taxon>Actinomycetota</taxon>
        <taxon>Actinomycetes</taxon>
        <taxon>Micromonosporales</taxon>
        <taxon>Micromonosporaceae</taxon>
        <taxon>Dactylosporangium</taxon>
    </lineage>
</organism>
<dbReference type="Pfam" id="PF07971">
    <property type="entry name" value="Glyco_hydro_92"/>
    <property type="match status" value="1"/>
</dbReference>
<feature type="domain" description="F5/8 type C" evidence="2">
    <location>
        <begin position="928"/>
        <end position="1076"/>
    </location>
</feature>
<dbReference type="InterPro" id="IPR050883">
    <property type="entry name" value="PNGase"/>
</dbReference>
<dbReference type="Gene3D" id="2.70.98.10">
    <property type="match status" value="1"/>
</dbReference>
<feature type="signal peptide" evidence="1">
    <location>
        <begin position="1"/>
        <end position="28"/>
    </location>
</feature>
<dbReference type="Pfam" id="PF17678">
    <property type="entry name" value="Glyco_hydro_92N"/>
    <property type="match status" value="1"/>
</dbReference>
<evidence type="ECO:0000313" key="4">
    <source>
        <dbReference type="Proteomes" id="UP001059617"/>
    </source>
</evidence>
<keyword evidence="1" id="KW-0732">Signal</keyword>
<gene>
    <name evidence="3" type="ORF">Dfulv_15645</name>
</gene>
<evidence type="ECO:0000256" key="1">
    <source>
        <dbReference type="SAM" id="SignalP"/>
    </source>
</evidence>
<dbReference type="EC" id="3.2.1.-" evidence="3"/>
<proteinExistence type="predicted"/>
<dbReference type="InterPro" id="IPR041371">
    <property type="entry name" value="GH92_N"/>
</dbReference>
<dbReference type="Gene3D" id="1.20.1050.60">
    <property type="entry name" value="alpha-1,2-mannosidase"/>
    <property type="match status" value="1"/>
</dbReference>
<dbReference type="InterPro" id="IPR000421">
    <property type="entry name" value="FA58C"/>
</dbReference>
<reference evidence="3" key="1">
    <citation type="submission" date="2021-04" db="EMBL/GenBank/DDBJ databases">
        <authorList>
            <person name="Hartkoorn R.C."/>
            <person name="Beaudoing E."/>
            <person name="Hot D."/>
        </authorList>
    </citation>
    <scope>NUCLEOTIDE SEQUENCE</scope>
    <source>
        <strain evidence="3">NRRL B-16292</strain>
    </source>
</reference>
<dbReference type="InterPro" id="IPR008979">
    <property type="entry name" value="Galactose-bd-like_sf"/>
</dbReference>
<dbReference type="SUPFAM" id="SSF49785">
    <property type="entry name" value="Galactose-binding domain-like"/>
    <property type="match status" value="2"/>
</dbReference>
<dbReference type="InterPro" id="IPR012939">
    <property type="entry name" value="Glyco_hydro_92"/>
</dbReference>
<dbReference type="InterPro" id="IPR005887">
    <property type="entry name" value="GH92_a_mannosidase_put"/>
</dbReference>
<sequence length="1076" mass="113477">MSRLRLFSTVVLAVAAVAVALPVTSAAAAVPADLTTLVNPMIGTQKEGNTFPGAALPFGMVQVSPDTGWATGYNYDHAKIWGFSQTHLSGVGCPVAGEIPLMPTVGAVNSNDPGTYGQALNHGQEQATPGYYQVGTPNGVTTELTATLRTGWQRYTFPSSTQANVLFNTAQVRGQPTGATTSSLSIVNNDTVEGSVTSSSFCAPSPAHTVYFSAKFSRPFASFGTWSGSAFTDGSRTTSGSGAKGGWVRFDTTAPGGGAAVTVKVGLSYTGLTGARNNLAAETNATGFNFDSVRQAAHDTWNTKLHKAEVDGGTTDRQVAFYTSLYHSLLHPNLAGDVDGSYRGFDNVVRVASGYTPYQTFSLWDTYRAQNQLVALLEPQVARDYALSLLAVDRELGWLPRWSLANTETNTMTGDPVTPFLVDLWARGLLNGYEQQFYTALRKNAMGTPPASTGLNGRNGNPYYTALGYIPTGVTCNPTAQFDHDCQYPSSATLEYAAADSSLALMARALGNNTDADLLNARGQNYRNLFDPSIGFFRPRNANGAWGSPYSPTDGSHTFHEAGAYQYQWLVPQDPEGLVSLLGGKAATNTRLDQFFAYNDLLTDPSGTARNKWVNGAYDYYSFTTYNPNNEPDLLAPYTYLWTGQPYKTSTVLRAAYTLFTNGPNGVTGNDDLGTMSAWYVFSSLGLYPLMNGANFYGVSTPQFPSAKVTIGSYGTQQGGTLTINAPGVSDSNRYIATASLGGTPFTRTWLAQSDIARGATVNYTVTNTPGSWGTGAGDTPPSVNHTSPPAALPNLALGKPATGSAACATAEGPDKAVNGSVVGSTSKFCSLAGPSWLQVDLGSAQTLNRLVVKHAGAGGEQAAFNTRAFTIQLSTDAGNWSTPVTVTGNVDPVTTHQIAATSARYIRLNVTTPTQNADTATRIYELEAYGSGGTTPVNLALNRPATGTTSCAATEGPEKAVNGSVSGGNADKFCSTVYGAWLRVDLGSSRTISRFEVAHAQAGGEPATLNTKAFTIEVSADGNTWTQVVNVTGNTAANTTHPVSGVSARYVRLNIVTPTQTTDAATRIYELRAFG</sequence>
<dbReference type="Proteomes" id="UP001059617">
    <property type="component" value="Chromosome"/>
</dbReference>
<reference evidence="3" key="2">
    <citation type="submission" date="2022-09" db="EMBL/GenBank/DDBJ databases">
        <title>Biosynthetic gene clusters of Dactylosporangioum fulvum.</title>
        <authorList>
            <person name="Caradec T."/>
        </authorList>
    </citation>
    <scope>NUCLEOTIDE SEQUENCE</scope>
    <source>
        <strain evidence="3">NRRL B-16292</strain>
    </source>
</reference>
<dbReference type="PROSITE" id="PS50022">
    <property type="entry name" value="FA58C_3"/>
    <property type="match status" value="2"/>
</dbReference>
<dbReference type="RefSeq" id="WP_259863728.1">
    <property type="nucleotide sequence ID" value="NZ_BAAAST010000012.1"/>
</dbReference>
<keyword evidence="4" id="KW-1185">Reference proteome</keyword>